<keyword evidence="1" id="KW-0812">Transmembrane</keyword>
<dbReference type="AlphaFoldDB" id="A0A2A9NZS9"/>
<keyword evidence="3" id="KW-1185">Reference proteome</keyword>
<reference evidence="2 3" key="1">
    <citation type="submission" date="2014-02" db="EMBL/GenBank/DDBJ databases">
        <title>Transposable element dynamics among asymbiotic and ectomycorrhizal Amanita fungi.</title>
        <authorList>
            <consortium name="DOE Joint Genome Institute"/>
            <person name="Hess J."/>
            <person name="Skrede I."/>
            <person name="Wolfe B."/>
            <person name="LaButti K."/>
            <person name="Ohm R.A."/>
            <person name="Grigoriev I.V."/>
            <person name="Pringle A."/>
        </authorList>
    </citation>
    <scope>NUCLEOTIDE SEQUENCE [LARGE SCALE GENOMIC DNA]</scope>
    <source>
        <strain evidence="2 3">SKay4041</strain>
    </source>
</reference>
<dbReference type="Proteomes" id="UP000242287">
    <property type="component" value="Unassembled WGS sequence"/>
</dbReference>
<dbReference type="GO" id="GO:0016255">
    <property type="term" value="P:attachment of GPI anchor to protein"/>
    <property type="evidence" value="ECO:0007669"/>
    <property type="project" value="TreeGrafter"/>
</dbReference>
<dbReference type="GO" id="GO:0042765">
    <property type="term" value="C:GPI-anchor transamidase complex"/>
    <property type="evidence" value="ECO:0007669"/>
    <property type="project" value="InterPro"/>
</dbReference>
<evidence type="ECO:0000256" key="1">
    <source>
        <dbReference type="SAM" id="Phobius"/>
    </source>
</evidence>
<protein>
    <recommendedName>
        <fullName evidence="4">Gaa1-domain-containing protein</fullName>
    </recommendedName>
</protein>
<dbReference type="Gene3D" id="3.40.630.10">
    <property type="entry name" value="Zn peptidases"/>
    <property type="match status" value="1"/>
</dbReference>
<feature type="transmembrane region" description="Helical" evidence="1">
    <location>
        <begin position="597"/>
        <end position="621"/>
    </location>
</feature>
<evidence type="ECO:0008006" key="4">
    <source>
        <dbReference type="Google" id="ProtNLM"/>
    </source>
</evidence>
<dbReference type="OrthoDB" id="445301at2759"/>
<keyword evidence="1" id="KW-1133">Transmembrane helix</keyword>
<dbReference type="InterPro" id="IPR007246">
    <property type="entry name" value="Gaa1"/>
</dbReference>
<evidence type="ECO:0000313" key="2">
    <source>
        <dbReference type="EMBL" id="PFH54211.1"/>
    </source>
</evidence>
<feature type="transmembrane region" description="Helical" evidence="1">
    <location>
        <begin position="31"/>
        <end position="51"/>
    </location>
</feature>
<organism evidence="2 3">
    <name type="scientific">Amanita thiersii Skay4041</name>
    <dbReference type="NCBI Taxonomy" id="703135"/>
    <lineage>
        <taxon>Eukaryota</taxon>
        <taxon>Fungi</taxon>
        <taxon>Dikarya</taxon>
        <taxon>Basidiomycota</taxon>
        <taxon>Agaricomycotina</taxon>
        <taxon>Agaricomycetes</taxon>
        <taxon>Agaricomycetidae</taxon>
        <taxon>Agaricales</taxon>
        <taxon>Pluteineae</taxon>
        <taxon>Amanitaceae</taxon>
        <taxon>Amanita</taxon>
    </lineage>
</organism>
<dbReference type="STRING" id="703135.A0A2A9NZS9"/>
<feature type="transmembrane region" description="Helical" evidence="1">
    <location>
        <begin position="521"/>
        <end position="554"/>
    </location>
</feature>
<evidence type="ECO:0000313" key="3">
    <source>
        <dbReference type="Proteomes" id="UP000242287"/>
    </source>
</evidence>
<dbReference type="PANTHER" id="PTHR13304:SF0">
    <property type="entry name" value="GLYCOSYLPHOSPHATIDYLINOSITOL ANCHOR ATTACHMENT 1 PROTEIN"/>
    <property type="match status" value="1"/>
</dbReference>
<feature type="transmembrane region" description="Helical" evidence="1">
    <location>
        <begin position="566"/>
        <end position="582"/>
    </location>
</feature>
<dbReference type="Pfam" id="PF04114">
    <property type="entry name" value="Gaa1"/>
    <property type="match status" value="1"/>
</dbReference>
<dbReference type="EMBL" id="KZ301970">
    <property type="protein sequence ID" value="PFH54211.1"/>
    <property type="molecule type" value="Genomic_DNA"/>
</dbReference>
<feature type="transmembrane region" description="Helical" evidence="1">
    <location>
        <begin position="484"/>
        <end position="501"/>
    </location>
</feature>
<sequence length="622" mass="69531">MALLHSLLLKITTRLKSHEIRIRRRRAFGAWLTRHATLLRIILFFIGYAWMIVIPSPRLGRGIYIDENALQPAQANTYWGWGDVRNADRYLEQLEYLRDANATSEHRAQFLKNEFTKLGISASIQAYTYTLGTNVLNGNNAYAVFSSPRASGTEAIVISASWISRIDEGNGTLNLRGISTLLALAAFLKRYSLWAKDIVFVVSDGYLDGMHAWLNAYHGETQSNLLAEPLYLSSGVVWTALNIDYPGHSFSHLGIFYAEGCNGRLPNQDLQNSIYWIARSSGVPVTVYDHIDTPVSSLSFNWLPDALQKEVRIYTQHARNILRHVKYQARGLPSGVHGLYHQYRIDAVTIFGIPATGPHGFHSIGRVAESTLRTMNNLLERLHASFFFFILAAPERFLKIGHYLPSALVISAATMFGGLKAWTDAGWASEIQSTKTYDKGISHQRKHRPILGVITLMASMHTVGLILFWAVMSSWYMNNSHMSFLLFATTTALVLLIAGLYRSHYGSDLYSHSQILKSFNLSLASAIISITTILNFSLAAILAILLGIPLSICIPSSPTASLPTRVLRYIPYALLGVGWLLFPSKQVEQALWHWEVLSVWFVPFVCIVYTPIVLQAGLVGLI</sequence>
<dbReference type="PANTHER" id="PTHR13304">
    <property type="entry name" value="GLYCOSYLPHOSPHATIDYLINOSITOL ANCHOR ATTACHMENT 1 PROTEIN"/>
    <property type="match status" value="1"/>
</dbReference>
<feature type="transmembrane region" description="Helical" evidence="1">
    <location>
        <begin position="450"/>
        <end position="472"/>
    </location>
</feature>
<gene>
    <name evidence="2" type="ORF">AMATHDRAFT_135962</name>
</gene>
<keyword evidence="1" id="KW-0472">Membrane</keyword>
<accession>A0A2A9NZS9</accession>
<proteinExistence type="predicted"/>
<name>A0A2A9NZS9_9AGAR</name>